<name>A0A7R9GT13_TIMCR</name>
<evidence type="ECO:0008006" key="10">
    <source>
        <dbReference type="Google" id="ProtNLM"/>
    </source>
</evidence>
<dbReference type="CDD" id="cd11440">
    <property type="entry name" value="bHLH-O_Cwo_like"/>
    <property type="match status" value="1"/>
</dbReference>
<feature type="region of interest" description="Disordered" evidence="6">
    <location>
        <begin position="316"/>
        <end position="371"/>
    </location>
</feature>
<proteinExistence type="predicted"/>
<dbReference type="InterPro" id="IPR011598">
    <property type="entry name" value="bHLH_dom"/>
</dbReference>
<dbReference type="FunFam" id="4.10.280.10:FF:000079">
    <property type="entry name" value="CLUMA_CG001539, isoform A"/>
    <property type="match status" value="1"/>
</dbReference>
<evidence type="ECO:0000256" key="6">
    <source>
        <dbReference type="SAM" id="MobiDB-lite"/>
    </source>
</evidence>
<evidence type="ECO:0000259" key="7">
    <source>
        <dbReference type="PROSITE" id="PS50888"/>
    </source>
</evidence>
<sequence length="623" mass="69050">MIENKLTLQIDKYNSPVASLVLTAHSFEKGNIRNGIAGIDGTLLQRVYQNMLTQAQRSRGRGRSLSTPSLTAEYVQSVPFQMEHEDIKCVKKPHQPSDVQSVPFQMEHEDIKCVKKPHQPSDVQSVPFQMEHEDILSVEKPHHPSDDPMSHRIIEKRRRDRMNNCLADLSRLIPAEYLKKGRGRIEKTEIIEMAIKHMKHLQTHQIAGCEQPSQEDAPEHPHPDRGPIVIEHYRLGYQECLSETMHFMVEVEGFFAGDPLCVQLINHLQKHCDKILKGAEEKQEMGQGPKPTSLEQGLASLLPACLGWELEDDRLNFPRTNNGETTSTSSGSSGGNIPLGASGLSTGSPGSSESGHTENKDSGIGGSSGIQPVSVIAQGMDYEETIMNLSGPSQLREMLTSPKLSTGHVPETIPDHSSNASLYKFKNNIKQRFSAEHGVEKHSKNNSNSFSTASTNYELVVKRKRYSSDMNNDHEEVTLKRRDSDTCSMSSSPPPLPTQYPLIASPALSRPATTPSYGIPIFALDYKGSYYVPLTLDADVLAPYLGVLGFGPNANSDSSSSLVLHPVTISVNFHQANHQRIMQNIQPRQRHLNSLCAPMSAWKTESNEFVPLPKWSACASERS</sequence>
<dbReference type="Gene3D" id="4.10.280.10">
    <property type="entry name" value="Helix-loop-helix DNA-binding domain"/>
    <property type="match status" value="1"/>
</dbReference>
<feature type="region of interest" description="Disordered" evidence="6">
    <location>
        <begin position="471"/>
        <end position="498"/>
    </location>
</feature>
<dbReference type="GO" id="GO:0006355">
    <property type="term" value="P:regulation of DNA-templated transcription"/>
    <property type="evidence" value="ECO:0007669"/>
    <property type="project" value="InterPro"/>
</dbReference>
<dbReference type="PROSITE" id="PS50888">
    <property type="entry name" value="BHLH"/>
    <property type="match status" value="1"/>
</dbReference>
<keyword evidence="3" id="KW-0238">DNA-binding</keyword>
<dbReference type="InterPro" id="IPR003650">
    <property type="entry name" value="Orange_dom"/>
</dbReference>
<dbReference type="GO" id="GO:0003677">
    <property type="term" value="F:DNA binding"/>
    <property type="evidence" value="ECO:0007669"/>
    <property type="project" value="UniProtKB-KW"/>
</dbReference>
<protein>
    <recommendedName>
        <fullName evidence="10">CWO</fullName>
    </recommendedName>
</protein>
<evidence type="ECO:0000256" key="5">
    <source>
        <dbReference type="ARBA" id="ARBA00023242"/>
    </source>
</evidence>
<dbReference type="Gene3D" id="6.10.250.980">
    <property type="match status" value="1"/>
</dbReference>
<dbReference type="SMART" id="SM00353">
    <property type="entry name" value="HLH"/>
    <property type="match status" value="1"/>
</dbReference>
<dbReference type="GO" id="GO:0046983">
    <property type="term" value="F:protein dimerization activity"/>
    <property type="evidence" value="ECO:0007669"/>
    <property type="project" value="InterPro"/>
</dbReference>
<dbReference type="Pfam" id="PF07527">
    <property type="entry name" value="Hairy_orange"/>
    <property type="match status" value="1"/>
</dbReference>
<accession>A0A7R9GT13</accession>
<dbReference type="InterPro" id="IPR050370">
    <property type="entry name" value="HES_HEY"/>
</dbReference>
<reference evidence="9" key="1">
    <citation type="submission" date="2020-11" db="EMBL/GenBank/DDBJ databases">
        <authorList>
            <person name="Tran Van P."/>
        </authorList>
    </citation>
    <scope>NUCLEOTIDE SEQUENCE</scope>
</reference>
<comment type="subcellular location">
    <subcellularLocation>
        <location evidence="1">Nucleus</location>
    </subcellularLocation>
</comment>
<dbReference type="PANTHER" id="PTHR10985">
    <property type="entry name" value="BASIC HELIX-LOOP-HELIX TRANSCRIPTION FACTOR, HES-RELATED"/>
    <property type="match status" value="1"/>
</dbReference>
<dbReference type="PROSITE" id="PS51054">
    <property type="entry name" value="ORANGE"/>
    <property type="match status" value="1"/>
</dbReference>
<dbReference type="InterPro" id="IPR036638">
    <property type="entry name" value="HLH_DNA-bd_sf"/>
</dbReference>
<gene>
    <name evidence="9" type="ORF">TCEB3V08_LOCUS2962</name>
</gene>
<organism evidence="9">
    <name type="scientific">Timema cristinae</name>
    <name type="common">Walking stick</name>
    <dbReference type="NCBI Taxonomy" id="61476"/>
    <lineage>
        <taxon>Eukaryota</taxon>
        <taxon>Metazoa</taxon>
        <taxon>Ecdysozoa</taxon>
        <taxon>Arthropoda</taxon>
        <taxon>Hexapoda</taxon>
        <taxon>Insecta</taxon>
        <taxon>Pterygota</taxon>
        <taxon>Neoptera</taxon>
        <taxon>Polyneoptera</taxon>
        <taxon>Phasmatodea</taxon>
        <taxon>Timematodea</taxon>
        <taxon>Timematoidea</taxon>
        <taxon>Timematidae</taxon>
        <taxon>Timema</taxon>
    </lineage>
</organism>
<feature type="compositionally biased region" description="Low complexity" evidence="6">
    <location>
        <begin position="320"/>
        <end position="331"/>
    </location>
</feature>
<evidence type="ECO:0000313" key="9">
    <source>
        <dbReference type="EMBL" id="CAD7395073.1"/>
    </source>
</evidence>
<evidence type="ECO:0000256" key="4">
    <source>
        <dbReference type="ARBA" id="ARBA00023163"/>
    </source>
</evidence>
<keyword evidence="4" id="KW-0804">Transcription</keyword>
<evidence type="ECO:0000256" key="2">
    <source>
        <dbReference type="ARBA" id="ARBA00023015"/>
    </source>
</evidence>
<dbReference type="SUPFAM" id="SSF158457">
    <property type="entry name" value="Orange domain-like"/>
    <property type="match status" value="1"/>
</dbReference>
<feature type="domain" description="Orange" evidence="8">
    <location>
        <begin position="233"/>
        <end position="268"/>
    </location>
</feature>
<evidence type="ECO:0000259" key="8">
    <source>
        <dbReference type="PROSITE" id="PS51054"/>
    </source>
</evidence>
<keyword evidence="5" id="KW-0539">Nucleus</keyword>
<evidence type="ECO:0000256" key="1">
    <source>
        <dbReference type="ARBA" id="ARBA00004123"/>
    </source>
</evidence>
<dbReference type="AlphaFoldDB" id="A0A7R9GT13"/>
<dbReference type="SUPFAM" id="SSF47459">
    <property type="entry name" value="HLH, helix-loop-helix DNA-binding domain"/>
    <property type="match status" value="1"/>
</dbReference>
<dbReference type="SMART" id="SM00511">
    <property type="entry name" value="ORANGE"/>
    <property type="match status" value="1"/>
</dbReference>
<dbReference type="Pfam" id="PF00010">
    <property type="entry name" value="HLH"/>
    <property type="match status" value="1"/>
</dbReference>
<feature type="domain" description="BHLH" evidence="7">
    <location>
        <begin position="146"/>
        <end position="201"/>
    </location>
</feature>
<feature type="compositionally biased region" description="Basic and acidic residues" evidence="6">
    <location>
        <begin position="471"/>
        <end position="485"/>
    </location>
</feature>
<dbReference type="EMBL" id="OC317151">
    <property type="protein sequence ID" value="CAD7395073.1"/>
    <property type="molecule type" value="Genomic_DNA"/>
</dbReference>
<evidence type="ECO:0000256" key="3">
    <source>
        <dbReference type="ARBA" id="ARBA00023125"/>
    </source>
</evidence>
<dbReference type="GO" id="GO:0005634">
    <property type="term" value="C:nucleus"/>
    <property type="evidence" value="ECO:0007669"/>
    <property type="project" value="UniProtKB-SubCell"/>
</dbReference>
<keyword evidence="2" id="KW-0805">Transcription regulation</keyword>
<feature type="compositionally biased region" description="Polar residues" evidence="6">
    <location>
        <begin position="343"/>
        <end position="354"/>
    </location>
</feature>